<feature type="domain" description="Ribosomal RNA small subunit methyltransferase E methyltransferase" evidence="11">
    <location>
        <begin position="74"/>
        <end position="228"/>
    </location>
</feature>
<evidence type="ECO:0000313" key="14">
    <source>
        <dbReference type="Proteomes" id="UP000576209"/>
    </source>
</evidence>
<keyword evidence="3 10" id="KW-0963">Cytoplasm</keyword>
<evidence type="ECO:0000256" key="6">
    <source>
        <dbReference type="ARBA" id="ARBA00022679"/>
    </source>
</evidence>
<dbReference type="GO" id="GO:0070042">
    <property type="term" value="F:rRNA (uridine-N3-)-methyltransferase activity"/>
    <property type="evidence" value="ECO:0007669"/>
    <property type="project" value="TreeGrafter"/>
</dbReference>
<dbReference type="CDD" id="cd18084">
    <property type="entry name" value="RsmE-like"/>
    <property type="match status" value="1"/>
</dbReference>
<dbReference type="PIRSF" id="PIRSF015601">
    <property type="entry name" value="MTase_slr0722"/>
    <property type="match status" value="1"/>
</dbReference>
<evidence type="ECO:0000256" key="8">
    <source>
        <dbReference type="ARBA" id="ARBA00025699"/>
    </source>
</evidence>
<dbReference type="Pfam" id="PF04452">
    <property type="entry name" value="Methyltrans_RNA"/>
    <property type="match status" value="1"/>
</dbReference>
<dbReference type="InterPro" id="IPR029026">
    <property type="entry name" value="tRNA_m1G_MTases_N"/>
</dbReference>
<organism evidence="13 14">
    <name type="scientific">Neolewinella aquimaris</name>
    <dbReference type="NCBI Taxonomy" id="1835722"/>
    <lineage>
        <taxon>Bacteria</taxon>
        <taxon>Pseudomonadati</taxon>
        <taxon>Bacteroidota</taxon>
        <taxon>Saprospiria</taxon>
        <taxon>Saprospirales</taxon>
        <taxon>Lewinellaceae</taxon>
        <taxon>Neolewinella</taxon>
    </lineage>
</organism>
<dbReference type="AlphaFoldDB" id="A0A840E2M8"/>
<evidence type="ECO:0000256" key="5">
    <source>
        <dbReference type="ARBA" id="ARBA00022603"/>
    </source>
</evidence>
<protein>
    <recommendedName>
        <fullName evidence="10">Ribosomal RNA small subunit methyltransferase E</fullName>
        <ecNumber evidence="10">2.1.1.193</ecNumber>
    </recommendedName>
</protein>
<dbReference type="EMBL" id="JACIFF010000001">
    <property type="protein sequence ID" value="MBB4078213.1"/>
    <property type="molecule type" value="Genomic_DNA"/>
</dbReference>
<keyword evidence="14" id="KW-1185">Reference proteome</keyword>
<keyword evidence="5 10" id="KW-0489">Methyltransferase</keyword>
<evidence type="ECO:0000256" key="3">
    <source>
        <dbReference type="ARBA" id="ARBA00022490"/>
    </source>
</evidence>
<evidence type="ECO:0000259" key="11">
    <source>
        <dbReference type="Pfam" id="PF04452"/>
    </source>
</evidence>
<comment type="subcellular location">
    <subcellularLocation>
        <location evidence="1 10">Cytoplasm</location>
    </subcellularLocation>
</comment>
<feature type="domain" description="Ribosomal RNA small subunit methyltransferase E PUA-like" evidence="12">
    <location>
        <begin position="16"/>
        <end position="62"/>
    </location>
</feature>
<dbReference type="RefSeq" id="WP_183494431.1">
    <property type="nucleotide sequence ID" value="NZ_JACIFF010000001.1"/>
</dbReference>
<dbReference type="GO" id="GO:0070475">
    <property type="term" value="P:rRNA base methylation"/>
    <property type="evidence" value="ECO:0007669"/>
    <property type="project" value="TreeGrafter"/>
</dbReference>
<dbReference type="Proteomes" id="UP000576209">
    <property type="component" value="Unassembled WGS sequence"/>
</dbReference>
<evidence type="ECO:0000259" key="12">
    <source>
        <dbReference type="Pfam" id="PF20260"/>
    </source>
</evidence>
<dbReference type="GO" id="GO:0005737">
    <property type="term" value="C:cytoplasm"/>
    <property type="evidence" value="ECO:0007669"/>
    <property type="project" value="UniProtKB-SubCell"/>
</dbReference>
<dbReference type="InterPro" id="IPR046887">
    <property type="entry name" value="RsmE_PUA-like"/>
</dbReference>
<comment type="similarity">
    <text evidence="2 10">Belongs to the RNA methyltransferase RsmE family.</text>
</comment>
<dbReference type="InterPro" id="IPR015947">
    <property type="entry name" value="PUA-like_sf"/>
</dbReference>
<dbReference type="Pfam" id="PF20260">
    <property type="entry name" value="PUA_4"/>
    <property type="match status" value="1"/>
</dbReference>
<dbReference type="Gene3D" id="3.40.1280.10">
    <property type="match status" value="1"/>
</dbReference>
<dbReference type="PANTHER" id="PTHR30027:SF3">
    <property type="entry name" value="16S RRNA (URACIL(1498)-N(3))-METHYLTRANSFERASE"/>
    <property type="match status" value="1"/>
</dbReference>
<dbReference type="Gene3D" id="2.40.240.20">
    <property type="entry name" value="Hypothetical PUA domain-like, domain 1"/>
    <property type="match status" value="1"/>
</dbReference>
<evidence type="ECO:0000256" key="10">
    <source>
        <dbReference type="PIRNR" id="PIRNR015601"/>
    </source>
</evidence>
<dbReference type="InterPro" id="IPR046886">
    <property type="entry name" value="RsmE_MTase_dom"/>
</dbReference>
<evidence type="ECO:0000256" key="2">
    <source>
        <dbReference type="ARBA" id="ARBA00005528"/>
    </source>
</evidence>
<keyword evidence="4 10" id="KW-0698">rRNA processing</keyword>
<evidence type="ECO:0000256" key="9">
    <source>
        <dbReference type="ARBA" id="ARBA00047944"/>
    </source>
</evidence>
<sequence length="242" mass="27160">MQLFYDPDLTVGRHELRDTEAAHVARVLRRKVGESIDLVDGKGGWYRGNITDISKRACTLEVDQLRQETHRSAHTLTLLVAPTKNIDRFEWILEKATEIGIDRIQPFFSEHSERTRLRADRLERVVEAAMKQSLRAWLPQLLDPCSFTEAVESAATGDKFLAYLGERNSPLLHQIVRPRVDVSLAIGPEGGFSPAEASLALRHGFHYTSLGPHRLRTETAAIAAVHTVELLNWSSEHNPNGG</sequence>
<accession>A0A840E2M8</accession>
<dbReference type="NCBIfam" id="TIGR00046">
    <property type="entry name" value="RsmE family RNA methyltransferase"/>
    <property type="match status" value="1"/>
</dbReference>
<dbReference type="SUPFAM" id="SSF75217">
    <property type="entry name" value="alpha/beta knot"/>
    <property type="match status" value="1"/>
</dbReference>
<evidence type="ECO:0000256" key="7">
    <source>
        <dbReference type="ARBA" id="ARBA00022691"/>
    </source>
</evidence>
<proteinExistence type="inferred from homology"/>
<evidence type="ECO:0000313" key="13">
    <source>
        <dbReference type="EMBL" id="MBB4078213.1"/>
    </source>
</evidence>
<dbReference type="InterPro" id="IPR006700">
    <property type="entry name" value="RsmE"/>
</dbReference>
<comment type="function">
    <text evidence="8 10">Specifically methylates the N3 position of the uracil ring of uridine 1498 (m3U1498) in 16S rRNA. Acts on the fully assembled 30S ribosomal subunit.</text>
</comment>
<dbReference type="PANTHER" id="PTHR30027">
    <property type="entry name" value="RIBOSOMAL RNA SMALL SUBUNIT METHYLTRANSFERASE E"/>
    <property type="match status" value="1"/>
</dbReference>
<comment type="caution">
    <text evidence="13">The sequence shown here is derived from an EMBL/GenBank/DDBJ whole genome shotgun (WGS) entry which is preliminary data.</text>
</comment>
<keyword evidence="7 10" id="KW-0949">S-adenosyl-L-methionine</keyword>
<evidence type="ECO:0000256" key="1">
    <source>
        <dbReference type="ARBA" id="ARBA00004496"/>
    </source>
</evidence>
<keyword evidence="6 10" id="KW-0808">Transferase</keyword>
<dbReference type="InterPro" id="IPR029028">
    <property type="entry name" value="Alpha/beta_knot_MTases"/>
</dbReference>
<dbReference type="EC" id="2.1.1.193" evidence="10"/>
<evidence type="ECO:0000256" key="4">
    <source>
        <dbReference type="ARBA" id="ARBA00022552"/>
    </source>
</evidence>
<dbReference type="SUPFAM" id="SSF88697">
    <property type="entry name" value="PUA domain-like"/>
    <property type="match status" value="1"/>
</dbReference>
<gene>
    <name evidence="13" type="ORF">GGR28_000814</name>
</gene>
<comment type="catalytic activity">
    <reaction evidence="9 10">
        <text>uridine(1498) in 16S rRNA + S-adenosyl-L-methionine = N(3)-methyluridine(1498) in 16S rRNA + S-adenosyl-L-homocysteine + H(+)</text>
        <dbReference type="Rhea" id="RHEA:42920"/>
        <dbReference type="Rhea" id="RHEA-COMP:10283"/>
        <dbReference type="Rhea" id="RHEA-COMP:10284"/>
        <dbReference type="ChEBI" id="CHEBI:15378"/>
        <dbReference type="ChEBI" id="CHEBI:57856"/>
        <dbReference type="ChEBI" id="CHEBI:59789"/>
        <dbReference type="ChEBI" id="CHEBI:65315"/>
        <dbReference type="ChEBI" id="CHEBI:74502"/>
        <dbReference type="EC" id="2.1.1.193"/>
    </reaction>
</comment>
<name>A0A840E2M8_9BACT</name>
<reference evidence="13 14" key="1">
    <citation type="submission" date="2020-08" db="EMBL/GenBank/DDBJ databases">
        <title>Genomic Encyclopedia of Type Strains, Phase IV (KMG-IV): sequencing the most valuable type-strain genomes for metagenomic binning, comparative biology and taxonomic classification.</title>
        <authorList>
            <person name="Goeker M."/>
        </authorList>
    </citation>
    <scope>NUCLEOTIDE SEQUENCE [LARGE SCALE GENOMIC DNA]</scope>
    <source>
        <strain evidence="13 14">DSM 105137</strain>
    </source>
</reference>